<protein>
    <recommendedName>
        <fullName evidence="3">Claudin</fullName>
    </recommendedName>
</protein>
<name>A0A0B7B444_9EUPU</name>
<evidence type="ECO:0000313" key="2">
    <source>
        <dbReference type="EMBL" id="CEK88109.1"/>
    </source>
</evidence>
<dbReference type="AlphaFoldDB" id="A0A0B7B444"/>
<organism evidence="2">
    <name type="scientific">Arion vulgaris</name>
    <dbReference type="NCBI Taxonomy" id="1028688"/>
    <lineage>
        <taxon>Eukaryota</taxon>
        <taxon>Metazoa</taxon>
        <taxon>Spiralia</taxon>
        <taxon>Lophotrochozoa</taxon>
        <taxon>Mollusca</taxon>
        <taxon>Gastropoda</taxon>
        <taxon>Heterobranchia</taxon>
        <taxon>Euthyneura</taxon>
        <taxon>Panpulmonata</taxon>
        <taxon>Eupulmonata</taxon>
        <taxon>Stylommatophora</taxon>
        <taxon>Helicina</taxon>
        <taxon>Arionoidea</taxon>
        <taxon>Arionidae</taxon>
        <taxon>Arion</taxon>
    </lineage>
</organism>
<feature type="transmembrane region" description="Helical" evidence="1">
    <location>
        <begin position="12"/>
        <end position="33"/>
    </location>
</feature>
<evidence type="ECO:0008006" key="3">
    <source>
        <dbReference type="Google" id="ProtNLM"/>
    </source>
</evidence>
<dbReference type="EMBL" id="HACG01041244">
    <property type="protein sequence ID" value="CEK88109.1"/>
    <property type="molecule type" value="Transcribed_RNA"/>
</dbReference>
<keyword evidence="1" id="KW-1133">Transmembrane helix</keyword>
<reference evidence="2" key="1">
    <citation type="submission" date="2014-12" db="EMBL/GenBank/DDBJ databases">
        <title>Insight into the proteome of Arion vulgaris.</title>
        <authorList>
            <person name="Aradska J."/>
            <person name="Bulat T."/>
            <person name="Smidak R."/>
            <person name="Sarate P."/>
            <person name="Gangsoo J."/>
            <person name="Sialana F."/>
            <person name="Bilban M."/>
            <person name="Lubec G."/>
        </authorList>
    </citation>
    <scope>NUCLEOTIDE SEQUENCE</scope>
    <source>
        <tissue evidence="2">Skin</tissue>
    </source>
</reference>
<feature type="transmembrane region" description="Helical" evidence="1">
    <location>
        <begin position="125"/>
        <end position="151"/>
    </location>
</feature>
<feature type="transmembrane region" description="Helical" evidence="1">
    <location>
        <begin position="90"/>
        <end position="113"/>
    </location>
</feature>
<gene>
    <name evidence="2" type="primary">ORF163242</name>
</gene>
<keyword evidence="1" id="KW-0472">Membrane</keyword>
<feature type="transmembrane region" description="Helical" evidence="1">
    <location>
        <begin position="163"/>
        <end position="183"/>
    </location>
</feature>
<keyword evidence="1" id="KW-0812">Transmembrane</keyword>
<evidence type="ECO:0000256" key="1">
    <source>
        <dbReference type="SAM" id="Phobius"/>
    </source>
</evidence>
<proteinExistence type="predicted"/>
<accession>A0A0B7B444</accession>
<sequence>MRAGKQKVEIGVYGAATVLTLFGTVLCFAGLLIPHWYNTLALNGTHVVGTARLGLWQDEICRNNTECQTYWLLDDSYVRDENMVFPFWKLIQGIQTTGTAAAVLTLVMLVPFWKFFWSNRTILRLTTYSLFFGTSLIAAFLNVIGCLIISSKGDIDDIDIAPVLSGIGGALFFISVGIACAVCRFDSTYGTLENPVSPKFYQT</sequence>